<name>A0A0K1PZC2_9BACT</name>
<evidence type="ECO:0000313" key="1">
    <source>
        <dbReference type="EMBL" id="AKU98504.1"/>
    </source>
</evidence>
<dbReference type="AlphaFoldDB" id="A0A0K1PZC2"/>
<accession>A0A0K1PZC2</accession>
<protein>
    <submittedName>
        <fullName evidence="1">Uncharacterized protein</fullName>
    </submittedName>
</protein>
<evidence type="ECO:0000313" key="2">
    <source>
        <dbReference type="Proteomes" id="UP000064967"/>
    </source>
</evidence>
<proteinExistence type="predicted"/>
<keyword evidence="2" id="KW-1185">Reference proteome</keyword>
<reference evidence="1 2" key="1">
    <citation type="submission" date="2015-08" db="EMBL/GenBank/DDBJ databases">
        <authorList>
            <person name="Babu N.S."/>
            <person name="Beckwith C.J."/>
            <person name="Beseler K.G."/>
            <person name="Brison A."/>
            <person name="Carone J.V."/>
            <person name="Caskin T.P."/>
            <person name="Diamond M."/>
            <person name="Durham M.E."/>
            <person name="Foxe J.M."/>
            <person name="Go M."/>
            <person name="Henderson B.A."/>
            <person name="Jones I.B."/>
            <person name="McGettigan J.A."/>
            <person name="Micheletti S.J."/>
            <person name="Nasrallah M.E."/>
            <person name="Ortiz D."/>
            <person name="Piller C.R."/>
            <person name="Privatt S.R."/>
            <person name="Schneider S.L."/>
            <person name="Sharp S."/>
            <person name="Smith T.C."/>
            <person name="Stanton J.D."/>
            <person name="Ullery H.E."/>
            <person name="Wilson R.J."/>
            <person name="Serrano M.G."/>
            <person name="Buck G."/>
            <person name="Lee V."/>
            <person name="Wang Y."/>
            <person name="Carvalho R."/>
            <person name="Voegtly L."/>
            <person name="Shi R."/>
            <person name="Duckworth R."/>
            <person name="Johnson A."/>
            <person name="Loviza R."/>
            <person name="Walstead R."/>
            <person name="Shah Z."/>
            <person name="Kiflezghi M."/>
            <person name="Wade K."/>
            <person name="Ball S.L."/>
            <person name="Bradley K.W."/>
            <person name="Asai D.J."/>
            <person name="Bowman C.A."/>
            <person name="Russell D.A."/>
            <person name="Pope W.H."/>
            <person name="Jacobs-Sera D."/>
            <person name="Hendrix R.W."/>
            <person name="Hatfull G.F."/>
        </authorList>
    </citation>
    <scope>NUCLEOTIDE SEQUENCE [LARGE SCALE GENOMIC DNA]</scope>
    <source>
        <strain evidence="1 2">DSM 27648</strain>
    </source>
</reference>
<dbReference type="EMBL" id="CP012333">
    <property type="protein sequence ID" value="AKU98504.1"/>
    <property type="molecule type" value="Genomic_DNA"/>
</dbReference>
<dbReference type="KEGG" id="llu:AKJ09_05168"/>
<dbReference type="Proteomes" id="UP000064967">
    <property type="component" value="Chromosome"/>
</dbReference>
<dbReference type="STRING" id="1391654.AKJ09_05168"/>
<gene>
    <name evidence="1" type="ORF">AKJ09_05168</name>
</gene>
<sequence length="314" mass="32853">MEDAETQKDVRWLADQGTPEAITALGRLADTTPAAVTALEARASTDLNVYIAAWQAVTRKAAWGTTMFRSALGDPSRADLAATAMPRRDVLLAPFAGDIENAVTRLAAGRAGGVLAGLLASIGPQAHAAVERRLVDPKTRGAMCDGIGMPDASGDAKSLLLAVAPDARDHATCVNDVIAMAGTEDVVLDWLGTGAEPGLVSATAKSTLACPRLGVIWQKALTTRPEATFAALTVPLQASISRCSRELDSILADVLAKAPRARGCIVQAIDPYGGELADMKNTCTVIKQGWARGETARTRERIGEALSHGCRFAK</sequence>
<organism evidence="1 2">
    <name type="scientific">Labilithrix luteola</name>
    <dbReference type="NCBI Taxonomy" id="1391654"/>
    <lineage>
        <taxon>Bacteria</taxon>
        <taxon>Pseudomonadati</taxon>
        <taxon>Myxococcota</taxon>
        <taxon>Polyangia</taxon>
        <taxon>Polyangiales</taxon>
        <taxon>Labilitrichaceae</taxon>
        <taxon>Labilithrix</taxon>
    </lineage>
</organism>